<accession>A0A6G1ZJI3</accession>
<dbReference type="AlphaFoldDB" id="A0A6G1ZJI3"/>
<sequence>MKLLTKCTTLMLAAFLAGCSEETQHAGGNQPEPGGTDDAGRREVLLTLKNKLALKPVATKAETIATADENAIETLDVYVFASESEAGDNYTLLQRFAYRAEAEATLPAGAEELQLAVDDDNDETTTGLLKVKKGLFVKLYCIANNTMLVDPASGDGTPLTDAAFTPLVLSEADGNNPAKIVAPGQPSESIFKTYHTALLSATVPGDTLCTPLAMSGAQTTPLDLTDLGSSARVQTGFKLTRLAARFDIVNNAETSRFTIQSISMGNGRRGATFFPIRIYGTVPEAATGELITCPSRTFSGEKANKGMQTGAFYSYPSPKNDHGFLTLKGLYRINKTESKEVSYQIPFTQQAADGSSSFLEINNNHRYTIGITEADDYHLDFTLTVADWADDGNIDEYKPEDGSGELDVAIPPTFTDETVYDPDTRTINMSVKNGSSIDINIKTNSALNIQKTYAGGPESQQYDWLEISEPSITNTTKATIPVCTYQFTIKENYDKPRFPRVVVRFTNTMNGAETVLFVEAVTSPLLNDIQQAPGNCNTLDVKQQKATMYKVVDSKINVSITCPDGITIKSKPDWLEIKNTETTLLKNAYELTIKEESLNTGIGDSEGSVVFQNNRISDLTTAITINLLSSEITANNEVSLQAATSGNTAISVHSSAIGVKASVKDWGGGDPWFNITNPEIKGDGSILITQISTNISSVMKPATILLTNKIPNGENKEIKVIPTGFTAPKLSSTSGTLANIKNENSTSVDVTVTPPAGGFVYTIDNSNIASISQNGNRLTFTAKYTGSTTIRVKNKSDESKTATYSINVSRDYKGQYVWKYSGYYIAPVNADESCQWNSNLSSKCPSGWRVPTHTEWFKIVGVNSTFPTTNTGSRYQELKNNKVFNTAHTHWSSNEYNESLAYYMFVGSSSGAVGYDPKTDRRQVRCIKQ</sequence>
<protein>
    <recommendedName>
        <fullName evidence="2">Major fimbrial subunit protein N-terminal domain-containing protein</fullName>
    </recommendedName>
</protein>
<dbReference type="PROSITE" id="PS51257">
    <property type="entry name" value="PROKAR_LIPOPROTEIN"/>
    <property type="match status" value="1"/>
</dbReference>
<reference evidence="1" key="1">
    <citation type="journal article" date="2019" name="Nat. Med.">
        <title>A library of human gut bacterial isolates paired with longitudinal multiomics data enables mechanistic microbiome research.</title>
        <authorList>
            <person name="Poyet M."/>
            <person name="Groussin M."/>
            <person name="Gibbons S.M."/>
            <person name="Avila-Pacheco J."/>
            <person name="Jiang X."/>
            <person name="Kearney S.M."/>
            <person name="Perrotta A.R."/>
            <person name="Berdy B."/>
            <person name="Zhao S."/>
            <person name="Lieberman T.D."/>
            <person name="Swanson P.K."/>
            <person name="Smith M."/>
            <person name="Roesemann S."/>
            <person name="Alexander J.E."/>
            <person name="Rich S.A."/>
            <person name="Livny J."/>
            <person name="Vlamakis H."/>
            <person name="Clish C."/>
            <person name="Bullock K."/>
            <person name="Deik A."/>
            <person name="Scott J."/>
            <person name="Pierce K.A."/>
            <person name="Xavier R.J."/>
            <person name="Alm E.J."/>
        </authorList>
    </citation>
    <scope>NUCLEOTIDE SEQUENCE</scope>
    <source>
        <strain evidence="1">BIOML-A4</strain>
    </source>
</reference>
<dbReference type="EMBL" id="WKLP01000041">
    <property type="protein sequence ID" value="MRY14097.1"/>
    <property type="molecule type" value="Genomic_DNA"/>
</dbReference>
<organism evidence="1">
    <name type="scientific">Parabacteroides goldsteinii</name>
    <dbReference type="NCBI Taxonomy" id="328812"/>
    <lineage>
        <taxon>Bacteria</taxon>
        <taxon>Pseudomonadati</taxon>
        <taxon>Bacteroidota</taxon>
        <taxon>Bacteroidia</taxon>
        <taxon>Bacteroidales</taxon>
        <taxon>Tannerellaceae</taxon>
        <taxon>Parabacteroides</taxon>
    </lineage>
</organism>
<dbReference type="Gene3D" id="2.60.40.1080">
    <property type="match status" value="1"/>
</dbReference>
<name>A0A6G1ZJI3_9BACT</name>
<gene>
    <name evidence="1" type="ORF">GKE01_21935</name>
</gene>
<comment type="caution">
    <text evidence="1">The sequence shown here is derived from an EMBL/GenBank/DDBJ whole genome shotgun (WGS) entry which is preliminary data.</text>
</comment>
<evidence type="ECO:0008006" key="2">
    <source>
        <dbReference type="Google" id="ProtNLM"/>
    </source>
</evidence>
<proteinExistence type="predicted"/>
<dbReference type="RefSeq" id="WP_010803138.1">
    <property type="nucleotide sequence ID" value="NZ_CAJSYT010000003.1"/>
</dbReference>
<evidence type="ECO:0000313" key="1">
    <source>
        <dbReference type="EMBL" id="MRY14097.1"/>
    </source>
</evidence>